<name>A0A8H6J261_9PEZI</name>
<reference evidence="3 4" key="1">
    <citation type="journal article" date="2020" name="Phytopathology">
        <title>Genome Sequence Resources of Colletotrichum truncatum, C. plurivorum, C. musicola, and C. sojae: Four Species Pathogenic to Soybean (Glycine max).</title>
        <authorList>
            <person name="Rogerio F."/>
            <person name="Boufleur T.R."/>
            <person name="Ciampi-Guillardi M."/>
            <person name="Sukno S.A."/>
            <person name="Thon M.R."/>
            <person name="Massola Junior N.S."/>
            <person name="Baroncelli R."/>
        </authorList>
    </citation>
    <scope>NUCLEOTIDE SEQUENCE [LARGE SCALE GENOMIC DNA]</scope>
    <source>
        <strain evidence="3 4">LFN0009</strain>
    </source>
</reference>
<dbReference type="EMBL" id="WIGN01000191">
    <property type="protein sequence ID" value="KAF6805089.1"/>
    <property type="molecule type" value="Genomic_DNA"/>
</dbReference>
<feature type="compositionally biased region" description="Polar residues" evidence="2">
    <location>
        <begin position="56"/>
        <end position="71"/>
    </location>
</feature>
<evidence type="ECO:0000313" key="4">
    <source>
        <dbReference type="Proteomes" id="UP000652219"/>
    </source>
</evidence>
<sequence>MCYQIAEHYSSCKCLYYQHAVDRCAHYGRLGHSIRRETILIGDAYACHNHDYAQSPRVTTTSEDPLKTGSTEAMDAKSTPRFRLRPRPGTSSIGVSCHSTISKDYTAGEGARKAELFACFGRRLRGGKGVGSARRSEERPRVESVDTEDGHAAAEYEYESKLVRDTHLGQRHGDINPQNVLNFVPSPMAESGRDGRAIQQQQLQAAMQNGGMANIPIGSQMTPQQQNQFLQQQLQQRLMLQQQQQQQQQHQQQQQQQQQRGRMGNMMTQQLAQRYAQQLNQMGGGQMSPQMQAQIQAQLQAQMANPMQRAQMAGQAGGGQNMMNGQNLNMQAMLQMQQQQAMNQTNQAVANQVRQHGVAIYNKSIGNFAATWGGKTENIPPDQLEAFKRSCMVEAKNYVTSLMAQRRAQQVMMQQRAVKYAEEPDTQRRQMAEQAEEIFRLRTRVDKSTDVVAARRLRSHHPPAKSSPTTSVSYARHHVRKMFTRLTNPI</sequence>
<keyword evidence="4" id="KW-1185">Reference proteome</keyword>
<gene>
    <name evidence="3" type="ORF">CSOJ01_09722</name>
</gene>
<evidence type="ECO:0000256" key="2">
    <source>
        <dbReference type="SAM" id="MobiDB-lite"/>
    </source>
</evidence>
<comment type="caution">
    <text evidence="3">The sequence shown here is derived from an EMBL/GenBank/DDBJ whole genome shotgun (WGS) entry which is preliminary data.</text>
</comment>
<feature type="region of interest" description="Disordered" evidence="2">
    <location>
        <begin position="128"/>
        <end position="149"/>
    </location>
</feature>
<feature type="compositionally biased region" description="Basic and acidic residues" evidence="2">
    <location>
        <begin position="134"/>
        <end position="149"/>
    </location>
</feature>
<organism evidence="3 4">
    <name type="scientific">Colletotrichum sojae</name>
    <dbReference type="NCBI Taxonomy" id="2175907"/>
    <lineage>
        <taxon>Eukaryota</taxon>
        <taxon>Fungi</taxon>
        <taxon>Dikarya</taxon>
        <taxon>Ascomycota</taxon>
        <taxon>Pezizomycotina</taxon>
        <taxon>Sordariomycetes</taxon>
        <taxon>Hypocreomycetidae</taxon>
        <taxon>Glomerellales</taxon>
        <taxon>Glomerellaceae</taxon>
        <taxon>Colletotrichum</taxon>
        <taxon>Colletotrichum orchidearum species complex</taxon>
    </lineage>
</organism>
<evidence type="ECO:0000313" key="3">
    <source>
        <dbReference type="EMBL" id="KAF6805089.1"/>
    </source>
</evidence>
<dbReference type="AlphaFoldDB" id="A0A8H6J261"/>
<protein>
    <submittedName>
        <fullName evidence="3">Uncharacterized protein</fullName>
    </submittedName>
</protein>
<keyword evidence="1" id="KW-0175">Coiled coil</keyword>
<proteinExistence type="predicted"/>
<feature type="region of interest" description="Disordered" evidence="2">
    <location>
        <begin position="56"/>
        <end position="95"/>
    </location>
</feature>
<accession>A0A8H6J261</accession>
<dbReference type="Proteomes" id="UP000652219">
    <property type="component" value="Unassembled WGS sequence"/>
</dbReference>
<evidence type="ECO:0000256" key="1">
    <source>
        <dbReference type="SAM" id="Coils"/>
    </source>
</evidence>
<feature type="coiled-coil region" evidence="1">
    <location>
        <begin position="231"/>
        <end position="260"/>
    </location>
</feature>